<dbReference type="EMBL" id="BHYK01000020">
    <property type="protein sequence ID" value="GCD11648.1"/>
    <property type="molecule type" value="Genomic_DNA"/>
</dbReference>
<dbReference type="SUPFAM" id="SSF52540">
    <property type="entry name" value="P-loop containing nucleoside triphosphate hydrolases"/>
    <property type="match status" value="1"/>
</dbReference>
<dbReference type="CDD" id="cd18807">
    <property type="entry name" value="SF1_C_UvrD"/>
    <property type="match status" value="1"/>
</dbReference>
<feature type="domain" description="UvrD-like helicase ATP-binding" evidence="16">
    <location>
        <begin position="2"/>
        <end position="313"/>
    </location>
</feature>
<keyword evidence="6 15" id="KW-0068">Autocatalytic cleavage</keyword>
<evidence type="ECO:0000256" key="2">
    <source>
        <dbReference type="ARBA" id="ARBA00022741"/>
    </source>
</evidence>
<evidence type="ECO:0000313" key="17">
    <source>
        <dbReference type="EMBL" id="GCD11648.1"/>
    </source>
</evidence>
<dbReference type="InterPro" id="IPR014017">
    <property type="entry name" value="DNA_helicase_UvrD-like_C"/>
</dbReference>
<dbReference type="InterPro" id="IPR015927">
    <property type="entry name" value="Peptidase_S24_S26A/B/C"/>
</dbReference>
<comment type="similarity">
    <text evidence="1 15">Belongs to the peptidase S24 family.</text>
</comment>
<dbReference type="InterPro" id="IPR039418">
    <property type="entry name" value="LexA-like"/>
</dbReference>
<dbReference type="CDD" id="cd06529">
    <property type="entry name" value="S24_LexA-like"/>
    <property type="match status" value="1"/>
</dbReference>
<evidence type="ECO:0000256" key="10">
    <source>
        <dbReference type="ARBA" id="ARBA00023236"/>
    </source>
</evidence>
<dbReference type="GO" id="GO:0005524">
    <property type="term" value="F:ATP binding"/>
    <property type="evidence" value="ECO:0007669"/>
    <property type="project" value="UniProtKB-UniRule"/>
</dbReference>
<evidence type="ECO:0000256" key="13">
    <source>
        <dbReference type="ARBA" id="ARBA00048988"/>
    </source>
</evidence>
<evidence type="ECO:0000256" key="1">
    <source>
        <dbReference type="ARBA" id="ARBA00007484"/>
    </source>
</evidence>
<dbReference type="GO" id="GO:0043138">
    <property type="term" value="F:3'-5' DNA helicase activity"/>
    <property type="evidence" value="ECO:0007669"/>
    <property type="project" value="UniProtKB-EC"/>
</dbReference>
<dbReference type="AlphaFoldDB" id="A0A401UQ71"/>
<evidence type="ECO:0000256" key="8">
    <source>
        <dbReference type="ARBA" id="ARBA00023204"/>
    </source>
</evidence>
<evidence type="ECO:0000259" key="16">
    <source>
        <dbReference type="PROSITE" id="PS51198"/>
    </source>
</evidence>
<dbReference type="GO" id="GO:0016787">
    <property type="term" value="F:hydrolase activity"/>
    <property type="evidence" value="ECO:0007669"/>
    <property type="project" value="UniProtKB-UniRule"/>
</dbReference>
<evidence type="ECO:0000256" key="7">
    <source>
        <dbReference type="ARBA" id="ARBA00022840"/>
    </source>
</evidence>
<dbReference type="Gene3D" id="3.40.50.300">
    <property type="entry name" value="P-loop containing nucleotide triphosphate hydrolases"/>
    <property type="match status" value="2"/>
</dbReference>
<keyword evidence="2 14" id="KW-0547">Nucleotide-binding</keyword>
<dbReference type="GO" id="GO:0009432">
    <property type="term" value="P:SOS response"/>
    <property type="evidence" value="ECO:0007669"/>
    <property type="project" value="UniProtKB-KW"/>
</dbReference>
<dbReference type="RefSeq" id="WP_125003641.1">
    <property type="nucleotide sequence ID" value="NZ_BHYK01000020.1"/>
</dbReference>
<dbReference type="PROSITE" id="PS51198">
    <property type="entry name" value="UVRD_HELICASE_ATP_BIND"/>
    <property type="match status" value="1"/>
</dbReference>
<organism evidence="17 18">
    <name type="scientific">Clostridium tagluense</name>
    <dbReference type="NCBI Taxonomy" id="360422"/>
    <lineage>
        <taxon>Bacteria</taxon>
        <taxon>Bacillati</taxon>
        <taxon>Bacillota</taxon>
        <taxon>Clostridia</taxon>
        <taxon>Eubacteriales</taxon>
        <taxon>Clostridiaceae</taxon>
        <taxon>Clostridium</taxon>
    </lineage>
</organism>
<keyword evidence="10" id="KW-0742">SOS response</keyword>
<evidence type="ECO:0000256" key="5">
    <source>
        <dbReference type="ARBA" id="ARBA00022806"/>
    </source>
</evidence>
<keyword evidence="4 14" id="KW-0378">Hydrolase</keyword>
<dbReference type="InterPro" id="IPR006197">
    <property type="entry name" value="Peptidase_S24_LexA"/>
</dbReference>
<evidence type="ECO:0000256" key="11">
    <source>
        <dbReference type="ARBA" id="ARBA00034617"/>
    </source>
</evidence>
<dbReference type="EC" id="5.6.2.4" evidence="12"/>
<protein>
    <recommendedName>
        <fullName evidence="12">DNA 3'-5' helicase</fullName>
        <ecNumber evidence="12">5.6.2.4</ecNumber>
    </recommendedName>
</protein>
<gene>
    <name evidence="17" type="ORF">Ctaglu_32710</name>
</gene>
<dbReference type="SUPFAM" id="SSF51306">
    <property type="entry name" value="LexA/Signal peptidase"/>
    <property type="match status" value="1"/>
</dbReference>
<dbReference type="InterPro" id="IPR027417">
    <property type="entry name" value="P-loop_NTPase"/>
</dbReference>
<keyword evidence="3" id="KW-0227">DNA damage</keyword>
<dbReference type="InterPro" id="IPR014016">
    <property type="entry name" value="UvrD-like_ATP-bd"/>
</dbReference>
<dbReference type="GO" id="GO:0000725">
    <property type="term" value="P:recombinational repair"/>
    <property type="evidence" value="ECO:0007669"/>
    <property type="project" value="TreeGrafter"/>
</dbReference>
<dbReference type="InterPro" id="IPR029464">
    <property type="entry name" value="HSDR_N"/>
</dbReference>
<dbReference type="Pfam" id="PF00717">
    <property type="entry name" value="Peptidase_S24"/>
    <property type="match status" value="1"/>
</dbReference>
<dbReference type="GO" id="GO:0003677">
    <property type="term" value="F:DNA binding"/>
    <property type="evidence" value="ECO:0007669"/>
    <property type="project" value="InterPro"/>
</dbReference>
<keyword evidence="9" id="KW-0413">Isomerase</keyword>
<dbReference type="Pfam" id="PF13361">
    <property type="entry name" value="UvrD_C"/>
    <property type="match status" value="2"/>
</dbReference>
<dbReference type="Pfam" id="PF00580">
    <property type="entry name" value="UvrD-helicase"/>
    <property type="match status" value="1"/>
</dbReference>
<evidence type="ECO:0000256" key="6">
    <source>
        <dbReference type="ARBA" id="ARBA00022813"/>
    </source>
</evidence>
<dbReference type="Gene3D" id="2.10.109.10">
    <property type="entry name" value="Umud Fragment, subunit A"/>
    <property type="match status" value="1"/>
</dbReference>
<accession>A0A401UQ71</accession>
<comment type="caution">
    <text evidence="17">The sequence shown here is derived from an EMBL/GenBank/DDBJ whole genome shotgun (WGS) entry which is preliminary data.</text>
</comment>
<keyword evidence="5 14" id="KW-0347">Helicase</keyword>
<dbReference type="GO" id="GO:0006355">
    <property type="term" value="P:regulation of DNA-templated transcription"/>
    <property type="evidence" value="ECO:0007669"/>
    <property type="project" value="InterPro"/>
</dbReference>
<evidence type="ECO:0000256" key="3">
    <source>
        <dbReference type="ARBA" id="ARBA00022763"/>
    </source>
</evidence>
<dbReference type="InterPro" id="IPR000212">
    <property type="entry name" value="DNA_helicase_UvrD/REP"/>
</dbReference>
<evidence type="ECO:0000313" key="18">
    <source>
        <dbReference type="Proteomes" id="UP000287872"/>
    </source>
</evidence>
<dbReference type="PANTHER" id="PTHR11070">
    <property type="entry name" value="UVRD / RECB / PCRA DNA HELICASE FAMILY MEMBER"/>
    <property type="match status" value="1"/>
</dbReference>
<evidence type="ECO:0000256" key="15">
    <source>
        <dbReference type="RuleBase" id="RU003991"/>
    </source>
</evidence>
<evidence type="ECO:0000256" key="9">
    <source>
        <dbReference type="ARBA" id="ARBA00023235"/>
    </source>
</evidence>
<comment type="catalytic activity">
    <reaction evidence="11">
        <text>Couples ATP hydrolysis with the unwinding of duplex DNA by translocating in the 3'-5' direction.</text>
        <dbReference type="EC" id="5.6.2.4"/>
    </reaction>
</comment>
<dbReference type="PRINTS" id="PR00726">
    <property type="entry name" value="LEXASERPTASE"/>
</dbReference>
<name>A0A401UQ71_9CLOT</name>
<dbReference type="Proteomes" id="UP000287872">
    <property type="component" value="Unassembled WGS sequence"/>
</dbReference>
<reference evidence="17 18" key="1">
    <citation type="submission" date="2018-11" db="EMBL/GenBank/DDBJ databases">
        <title>Genome sequencing and assembly of Clostridium tagluense strain A121.</title>
        <authorList>
            <person name="Murakami T."/>
            <person name="Segawa T."/>
            <person name="Shcherbakova V.A."/>
            <person name="Mori H."/>
            <person name="Yoshimura Y."/>
        </authorList>
    </citation>
    <scope>NUCLEOTIDE SEQUENCE [LARGE SCALE GENOMIC DNA]</scope>
    <source>
        <strain evidence="17 18">A121</strain>
    </source>
</reference>
<dbReference type="PANTHER" id="PTHR11070:SF45">
    <property type="entry name" value="DNA 3'-5' HELICASE"/>
    <property type="match status" value="1"/>
</dbReference>
<dbReference type="Pfam" id="PF13588">
    <property type="entry name" value="HSDR_N_2"/>
    <property type="match status" value="1"/>
</dbReference>
<proteinExistence type="inferred from homology"/>
<feature type="binding site" evidence="14">
    <location>
        <begin position="23"/>
        <end position="30"/>
    </location>
    <ligand>
        <name>ATP</name>
        <dbReference type="ChEBI" id="CHEBI:30616"/>
    </ligand>
</feature>
<keyword evidence="7 14" id="KW-0067">ATP-binding</keyword>
<dbReference type="InterPro" id="IPR036286">
    <property type="entry name" value="LexA/Signal_pep-like_sf"/>
</dbReference>
<keyword evidence="8" id="KW-0234">DNA repair</keyword>
<evidence type="ECO:0000256" key="12">
    <source>
        <dbReference type="ARBA" id="ARBA00034808"/>
    </source>
</evidence>
<keyword evidence="18" id="KW-1185">Reference proteome</keyword>
<evidence type="ECO:0000256" key="4">
    <source>
        <dbReference type="ARBA" id="ARBA00022801"/>
    </source>
</evidence>
<sequence length="813" mass="93468">MQLNVEQRKLVQSKPAGHSLIRGVAGSGKTTVAVNRIPFLLENYCLDKDDKVLMVTYNKSLISYIKYVYDKVQKDREYEIISLFEIDNNKLEIKNIDALMYRYFMEYCKSNNLQLVVESNRAAISNRIVKAIFDAKKYYADVKILEQGNVNFILEEIGWIKACRYLNVEEYQNADRIGRMSNQIVEGPQKLQKNSRTRSAIFKVMELYDFSMRASKKVDFNDVSLMALEQVRKRPIKKYTHIICDESQDFTRVQLEFIYALANNKNYSSTMFVSDNAQGIYPQSWMVKGRSFSSVGFDVKGRSNSLAKNYRTTTQIAEAAYSLLEKDPLITEDENYVKPSLLDKQGVYPVFKMFENKSMEASYVSKLINKLSKEYKYGDIAVIARTNGQIKEFSTYLETAKIPFKLMTNQDGYEFGDEKVKILTMHSIKGLEFKVVIMIGLNSRSIPLKINAMDDEGSSETRERKLMYVGMTRATERLYLTADGTPSKFISDINSKFLKHHENTLISHFYSCAQENFSFVEKLADVYSSEEKVRQWIINELKETYKYPEKLLDVEYQVNSFSKIGYVDVVVSTYKNNTKRPYIFIEVKRQGSGLLTCLEQLKSYISTSPTCKYGIATDGVDLLFINRELEVIEDIPSFKSSMLPSSLENYCYVDLKNSDNYKFMRDYNNISELIFENDQVSELKDMKKLKVYSGIAAGDPILLNSTTDEEFYIPELWTQRNSINYMVKVKGDSMINANINDGDLVVIRQQNTANNYEIVAVDLDGNTTLKRFVTMGDTVLLMPENSNYEPINVTETQMSILGVAVGVVKNINM</sequence>
<evidence type="ECO:0000256" key="14">
    <source>
        <dbReference type="PROSITE-ProRule" id="PRU00560"/>
    </source>
</evidence>
<dbReference type="OrthoDB" id="9787585at2"/>
<comment type="catalytic activity">
    <reaction evidence="13">
        <text>ATP + H2O = ADP + phosphate + H(+)</text>
        <dbReference type="Rhea" id="RHEA:13065"/>
        <dbReference type="ChEBI" id="CHEBI:15377"/>
        <dbReference type="ChEBI" id="CHEBI:15378"/>
        <dbReference type="ChEBI" id="CHEBI:30616"/>
        <dbReference type="ChEBI" id="CHEBI:43474"/>
        <dbReference type="ChEBI" id="CHEBI:456216"/>
        <dbReference type="EC" id="5.6.2.4"/>
    </reaction>
</comment>